<dbReference type="PANTHER" id="PTHR43737:SF1">
    <property type="entry name" value="DUF1501 DOMAIN-CONTAINING PROTEIN"/>
    <property type="match status" value="1"/>
</dbReference>
<keyword evidence="3" id="KW-1185">Reference proteome</keyword>
<evidence type="ECO:0000313" key="3">
    <source>
        <dbReference type="Proteomes" id="UP000069205"/>
    </source>
</evidence>
<protein>
    <recommendedName>
        <fullName evidence="4">DUF1501 domain-containing protein</fullName>
    </recommendedName>
</protein>
<dbReference type="InterPro" id="IPR010869">
    <property type="entry name" value="DUF1501"/>
</dbReference>
<dbReference type="EMBL" id="CP011801">
    <property type="protein sequence ID" value="ALA58789.1"/>
    <property type="molecule type" value="Genomic_DNA"/>
</dbReference>
<dbReference type="PROSITE" id="PS51318">
    <property type="entry name" value="TAT"/>
    <property type="match status" value="1"/>
</dbReference>
<feature type="signal peptide" evidence="1">
    <location>
        <begin position="1"/>
        <end position="32"/>
    </location>
</feature>
<dbReference type="PATRIC" id="fig|42253.5.peg.2341"/>
<keyword evidence="1" id="KW-0732">Signal</keyword>
<evidence type="ECO:0000256" key="1">
    <source>
        <dbReference type="SAM" id="SignalP"/>
    </source>
</evidence>
<evidence type="ECO:0008006" key="4">
    <source>
        <dbReference type="Google" id="ProtNLM"/>
    </source>
</evidence>
<dbReference type="Proteomes" id="UP000069205">
    <property type="component" value="Chromosome"/>
</dbReference>
<feature type="chain" id="PRO_5005476941" description="DUF1501 domain-containing protein" evidence="1">
    <location>
        <begin position="33"/>
        <end position="445"/>
    </location>
</feature>
<gene>
    <name evidence="2" type="ORF">NITMOv2_2374</name>
</gene>
<sequence length="445" mass="46262">MDHCHCCSSTFQHMSRRSLLKRAAGMAATALAANMFPLEVLLPGRSYAATNAGKTLVVIFQRGGNDGLNTIVPYTDPQYYAARPRSTGGGIGIPPPGSGDGAGLDLPGTGFAMHPSILPLHSLFTGGRLAIVTAVGFAGSTQSHFTDQDTIEHGFFQLRDGWLNRYLAAVPAAGAAAMRAASIGDDVAKSLRGSVLVPSLTDLASVSFTRLGQSRATLDSNFRAIYAQDPASTSTNPARNSLHALGPDMLARVAAIEGIGPAAPQNGATYPATTFGREMWDLAHIIRSGLGLEVATVDIGGWDTHDDQGGGGTAANRQAGRLADFAGGIRAFVDDLGPLMSNVVLLTCTEFGRTVRQNASGGTDHGKASTWFLIGGSMKGGLYHGAAGWPGSLADANLDSGRYLRATVEFRDLYADVLSKHFGVGAGDLAAVFPGYTHTPVGLFA</sequence>
<reference evidence="2 3" key="1">
    <citation type="journal article" date="2015" name="Proc. Natl. Acad. Sci. U.S.A.">
        <title>Expanded metabolic versatility of ubiquitous nitrite-oxidizing bacteria from the genus Nitrospira.</title>
        <authorList>
            <person name="Koch H."/>
            <person name="Lucker S."/>
            <person name="Albertsen M."/>
            <person name="Kitzinger K."/>
            <person name="Herbold C."/>
            <person name="Spieck E."/>
            <person name="Nielsen P.H."/>
            <person name="Wagner M."/>
            <person name="Daims H."/>
        </authorList>
    </citation>
    <scope>NUCLEOTIDE SEQUENCE [LARGE SCALE GENOMIC DNA]</scope>
    <source>
        <strain evidence="2 3">NSP M-1</strain>
    </source>
</reference>
<evidence type="ECO:0000313" key="2">
    <source>
        <dbReference type="EMBL" id="ALA58789.1"/>
    </source>
</evidence>
<name>A0A0K2GD47_NITMO</name>
<dbReference type="STRING" id="42253.NITMOv2_2374"/>
<dbReference type="AlphaFoldDB" id="A0A0K2GD47"/>
<dbReference type="PANTHER" id="PTHR43737">
    <property type="entry name" value="BLL7424 PROTEIN"/>
    <property type="match status" value="1"/>
</dbReference>
<organism evidence="2 3">
    <name type="scientific">Nitrospira moscoviensis</name>
    <dbReference type="NCBI Taxonomy" id="42253"/>
    <lineage>
        <taxon>Bacteria</taxon>
        <taxon>Pseudomonadati</taxon>
        <taxon>Nitrospirota</taxon>
        <taxon>Nitrospiria</taxon>
        <taxon>Nitrospirales</taxon>
        <taxon>Nitrospiraceae</taxon>
        <taxon>Nitrospira</taxon>
    </lineage>
</organism>
<dbReference type="Pfam" id="PF07394">
    <property type="entry name" value="DUF1501"/>
    <property type="match status" value="1"/>
</dbReference>
<accession>A0A0K2GD47</accession>
<dbReference type="KEGG" id="nmv:NITMOv2_2374"/>
<proteinExistence type="predicted"/>
<dbReference type="InterPro" id="IPR006311">
    <property type="entry name" value="TAT_signal"/>
</dbReference>